<reference evidence="6 7" key="1">
    <citation type="journal article" date="2019" name="Sci. Rep.">
        <title>Orb-weaving spider Araneus ventricosus genome elucidates the spidroin gene catalogue.</title>
        <authorList>
            <person name="Kono N."/>
            <person name="Nakamura H."/>
            <person name="Ohtoshi R."/>
            <person name="Moran D.A.P."/>
            <person name="Shinohara A."/>
            <person name="Yoshida Y."/>
            <person name="Fujiwara M."/>
            <person name="Mori M."/>
            <person name="Tomita M."/>
            <person name="Arakawa K."/>
        </authorList>
    </citation>
    <scope>NUCLEOTIDE SEQUENCE [LARGE SCALE GENOMIC DNA]</scope>
</reference>
<organism evidence="6 7">
    <name type="scientific">Araneus ventricosus</name>
    <name type="common">Orbweaver spider</name>
    <name type="synonym">Epeira ventricosa</name>
    <dbReference type="NCBI Taxonomy" id="182803"/>
    <lineage>
        <taxon>Eukaryota</taxon>
        <taxon>Metazoa</taxon>
        <taxon>Ecdysozoa</taxon>
        <taxon>Arthropoda</taxon>
        <taxon>Chelicerata</taxon>
        <taxon>Arachnida</taxon>
        <taxon>Araneae</taxon>
        <taxon>Araneomorphae</taxon>
        <taxon>Entelegynae</taxon>
        <taxon>Araneoidea</taxon>
        <taxon>Araneidae</taxon>
        <taxon>Araneus</taxon>
    </lineage>
</organism>
<dbReference type="InterPro" id="IPR050863">
    <property type="entry name" value="CenT-Element_Derived"/>
</dbReference>
<dbReference type="SUPFAM" id="SSF46689">
    <property type="entry name" value="Homeodomain-like"/>
    <property type="match status" value="2"/>
</dbReference>
<evidence type="ECO:0000313" key="7">
    <source>
        <dbReference type="Proteomes" id="UP000499080"/>
    </source>
</evidence>
<evidence type="ECO:0000313" key="6">
    <source>
        <dbReference type="EMBL" id="GBN56942.1"/>
    </source>
</evidence>
<comment type="subcellular location">
    <subcellularLocation>
        <location evidence="1">Nucleus</location>
    </subcellularLocation>
</comment>
<keyword evidence="7" id="KW-1185">Reference proteome</keyword>
<name>A0A4Y2Q0U6_ARAVE</name>
<keyword evidence="3" id="KW-0539">Nucleus</keyword>
<dbReference type="PROSITE" id="PS51253">
    <property type="entry name" value="HTH_CENPB"/>
    <property type="match status" value="1"/>
</dbReference>
<feature type="compositionally biased region" description="Acidic residues" evidence="4">
    <location>
        <begin position="472"/>
        <end position="488"/>
    </location>
</feature>
<dbReference type="GO" id="GO:0003677">
    <property type="term" value="F:DNA binding"/>
    <property type="evidence" value="ECO:0007669"/>
    <property type="project" value="UniProtKB-KW"/>
</dbReference>
<accession>A0A4Y2Q0U6</accession>
<dbReference type="GO" id="GO:0005634">
    <property type="term" value="C:nucleus"/>
    <property type="evidence" value="ECO:0007669"/>
    <property type="project" value="UniProtKB-SubCell"/>
</dbReference>
<dbReference type="Pfam" id="PF04218">
    <property type="entry name" value="CENP-B_N"/>
    <property type="match status" value="1"/>
</dbReference>
<proteinExistence type="predicted"/>
<evidence type="ECO:0000256" key="2">
    <source>
        <dbReference type="ARBA" id="ARBA00023125"/>
    </source>
</evidence>
<keyword evidence="2" id="KW-0238">DNA-binding</keyword>
<dbReference type="EMBL" id="BGPR01012630">
    <property type="protein sequence ID" value="GBN56942.1"/>
    <property type="molecule type" value="Genomic_DNA"/>
</dbReference>
<dbReference type="InterPro" id="IPR009057">
    <property type="entry name" value="Homeodomain-like_sf"/>
</dbReference>
<dbReference type="InterPro" id="IPR006600">
    <property type="entry name" value="HTH_CenpB_DNA-bd_dom"/>
</dbReference>
<evidence type="ECO:0000256" key="1">
    <source>
        <dbReference type="ARBA" id="ARBA00004123"/>
    </source>
</evidence>
<dbReference type="Pfam" id="PF03184">
    <property type="entry name" value="DDE_1"/>
    <property type="match status" value="1"/>
</dbReference>
<evidence type="ECO:0000256" key="4">
    <source>
        <dbReference type="SAM" id="MobiDB-lite"/>
    </source>
</evidence>
<dbReference type="PANTHER" id="PTHR19303">
    <property type="entry name" value="TRANSPOSON"/>
    <property type="match status" value="1"/>
</dbReference>
<evidence type="ECO:0000259" key="5">
    <source>
        <dbReference type="PROSITE" id="PS51253"/>
    </source>
</evidence>
<protein>
    <submittedName>
        <fullName evidence="6">Jerky</fullName>
    </submittedName>
</protein>
<dbReference type="Gene3D" id="1.10.10.60">
    <property type="entry name" value="Homeodomain-like"/>
    <property type="match status" value="2"/>
</dbReference>
<sequence length="562" mass="64721">MADSAKSFNKRKREVLTITQKLDIIRQLEKGENKQDLMRKFNIGSSTIYDIKLQKDKLMKFDSSAETSKASEERRTLQQPQHEKLDKNLYDWFLLKREEGIPISGPMLMEKARDFSEKLNIAKELSFQMGGFHVLKNAMELGKLIYLGGEKLADNESADEFSAFFEEFIKKNNINLDQIYNADETGVYFRCLPTSTLTGPNEISAHGFKKNKERLTVLTCANATGSHKIKLLVIGKSKNPRALTGIKHLPVAYKNQKNCWMDRDIFIYWFQCIFVPSVISELKAKGKPEDSKVILLIDNCRAHPSDAELRHGNISAMFLLPNVTSLIQPMDQGIIQNLKMIYRKNFMRRLINAEGTLTEFQSSFTIKDAIYGLASSWNAVKPRTLRRGWRKLLFVTHFCSDSSDDEEEFEGFRCKKSELTDIMEALKNGCTKNLSLTQLEMPEIEIWMNVDKNIPVTETLTEEELIRKMIAPEEETNDISSESDDEKSSEEKISWGEAEKSLSTFLQFCEKNAQYSAQEVMELHLIKERFMKKRELSFKQTDIRNVFRRMCGATAEAQSKEK</sequence>
<feature type="region of interest" description="Disordered" evidence="4">
    <location>
        <begin position="469"/>
        <end position="494"/>
    </location>
</feature>
<dbReference type="OrthoDB" id="6420671at2759"/>
<dbReference type="PANTHER" id="PTHR19303:SF11">
    <property type="entry name" value="JERKY PROTEIN HOMOLOG"/>
    <property type="match status" value="1"/>
</dbReference>
<gene>
    <name evidence="6" type="primary">JRK_29</name>
    <name evidence="6" type="ORF">AVEN_123903_1</name>
</gene>
<evidence type="ECO:0000256" key="3">
    <source>
        <dbReference type="ARBA" id="ARBA00023242"/>
    </source>
</evidence>
<dbReference type="InterPro" id="IPR004875">
    <property type="entry name" value="DDE_SF_endonuclease_dom"/>
</dbReference>
<dbReference type="AlphaFoldDB" id="A0A4Y2Q0U6"/>
<feature type="domain" description="HTH CENPB-type" evidence="5">
    <location>
        <begin position="73"/>
        <end position="145"/>
    </location>
</feature>
<dbReference type="InterPro" id="IPR007889">
    <property type="entry name" value="HTH_Psq"/>
</dbReference>
<dbReference type="Pfam" id="PF03221">
    <property type="entry name" value="HTH_Tnp_Tc5"/>
    <property type="match status" value="1"/>
</dbReference>
<dbReference type="Proteomes" id="UP000499080">
    <property type="component" value="Unassembled WGS sequence"/>
</dbReference>
<comment type="caution">
    <text evidence="6">The sequence shown here is derived from an EMBL/GenBank/DDBJ whole genome shotgun (WGS) entry which is preliminary data.</text>
</comment>